<dbReference type="RefSeq" id="WP_115848842.1">
    <property type="nucleotide sequence ID" value="NZ_QTUC01000001.1"/>
</dbReference>
<dbReference type="Proteomes" id="UP000256485">
    <property type="component" value="Unassembled WGS sequence"/>
</dbReference>
<keyword evidence="4" id="KW-1185">Reference proteome</keyword>
<feature type="transmembrane region" description="Helical" evidence="2">
    <location>
        <begin position="53"/>
        <end position="72"/>
    </location>
</feature>
<keyword evidence="2" id="KW-1133">Transmembrane helix</keyword>
<dbReference type="InterPro" id="IPR021449">
    <property type="entry name" value="DUF3099"/>
</dbReference>
<gene>
    <name evidence="3" type="ORF">DFJ64_0343</name>
</gene>
<dbReference type="OrthoDB" id="4229919at2"/>
<evidence type="ECO:0000313" key="4">
    <source>
        <dbReference type="Proteomes" id="UP000256485"/>
    </source>
</evidence>
<name>A0A3D9V9Z9_THECX</name>
<organism evidence="3 4">
    <name type="scientific">Thermasporomyces composti</name>
    <dbReference type="NCBI Taxonomy" id="696763"/>
    <lineage>
        <taxon>Bacteria</taxon>
        <taxon>Bacillati</taxon>
        <taxon>Actinomycetota</taxon>
        <taxon>Actinomycetes</taxon>
        <taxon>Propionibacteriales</taxon>
        <taxon>Nocardioidaceae</taxon>
        <taxon>Thermasporomyces</taxon>
    </lineage>
</organism>
<feature type="transmembrane region" description="Helical" evidence="2">
    <location>
        <begin position="28"/>
        <end position="47"/>
    </location>
</feature>
<keyword evidence="2" id="KW-0472">Membrane</keyword>
<keyword evidence="2" id="KW-0812">Transmembrane</keyword>
<protein>
    <submittedName>
        <fullName evidence="3">DUF3099 family protein</fullName>
    </submittedName>
</protein>
<evidence type="ECO:0000313" key="3">
    <source>
        <dbReference type="EMBL" id="REF34974.1"/>
    </source>
</evidence>
<accession>A0A3D9V9Z9</accession>
<sequence>MRQKVRTPVFRISAAPRSLKEDVRSREVRYLVSMGVRTVCFLGAFLTHGVVRWLLVVAAFILPYIAVVIANAGRERRSEPVPAFVPTPKRTLAEGSSSTAPQKARGDV</sequence>
<comment type="caution">
    <text evidence="3">The sequence shown here is derived from an EMBL/GenBank/DDBJ whole genome shotgun (WGS) entry which is preliminary data.</text>
</comment>
<dbReference type="Pfam" id="PF11298">
    <property type="entry name" value="DUF3099"/>
    <property type="match status" value="1"/>
</dbReference>
<dbReference type="AlphaFoldDB" id="A0A3D9V9Z9"/>
<evidence type="ECO:0000256" key="2">
    <source>
        <dbReference type="SAM" id="Phobius"/>
    </source>
</evidence>
<reference evidence="3 4" key="1">
    <citation type="submission" date="2018-08" db="EMBL/GenBank/DDBJ databases">
        <title>Sequencing the genomes of 1000 actinobacteria strains.</title>
        <authorList>
            <person name="Klenk H.-P."/>
        </authorList>
    </citation>
    <scope>NUCLEOTIDE SEQUENCE [LARGE SCALE GENOMIC DNA]</scope>
    <source>
        <strain evidence="3 4">DSM 22891</strain>
    </source>
</reference>
<proteinExistence type="predicted"/>
<evidence type="ECO:0000256" key="1">
    <source>
        <dbReference type="SAM" id="MobiDB-lite"/>
    </source>
</evidence>
<feature type="region of interest" description="Disordered" evidence="1">
    <location>
        <begin position="75"/>
        <end position="108"/>
    </location>
</feature>
<dbReference type="EMBL" id="QTUC01000001">
    <property type="protein sequence ID" value="REF34974.1"/>
    <property type="molecule type" value="Genomic_DNA"/>
</dbReference>